<comment type="caution">
    <text evidence="5">The sequence shown here is derived from an EMBL/GenBank/DDBJ whole genome shotgun (WGS) entry which is preliminary data.</text>
</comment>
<comment type="similarity">
    <text evidence="2 3">Belongs to the small heat shock protein (HSP20) family.</text>
</comment>
<organism evidence="5 6">
    <name type="scientific">Ferirhizobium litorale</name>
    <dbReference type="NCBI Taxonomy" id="2927786"/>
    <lineage>
        <taxon>Bacteria</taxon>
        <taxon>Pseudomonadati</taxon>
        <taxon>Pseudomonadota</taxon>
        <taxon>Alphaproteobacteria</taxon>
        <taxon>Hyphomicrobiales</taxon>
        <taxon>Rhizobiaceae</taxon>
        <taxon>Ferirhizobium</taxon>
    </lineage>
</organism>
<dbReference type="InterPro" id="IPR037913">
    <property type="entry name" value="ACD_IbpA/B"/>
</dbReference>
<keyword evidence="6" id="KW-1185">Reference proteome</keyword>
<reference evidence="5" key="1">
    <citation type="submission" date="2022-03" db="EMBL/GenBank/DDBJ databases">
        <title>Fererhizobium litorale gen. nov., sp. nov., isolated from sandy sediments of the Sea of Japan seashore.</title>
        <authorList>
            <person name="Romanenko L."/>
            <person name="Kurilenko V."/>
            <person name="Otstavnykh N."/>
            <person name="Svetashev V."/>
            <person name="Tekutyeva L."/>
            <person name="Isaeva M."/>
            <person name="Mikhailov V."/>
        </authorList>
    </citation>
    <scope>NUCLEOTIDE SEQUENCE</scope>
    <source>
        <strain evidence="5">KMM 9576</strain>
    </source>
</reference>
<dbReference type="PANTHER" id="PTHR47062:SF1">
    <property type="entry name" value="SMALL HEAT SHOCK PROTEIN IBPA"/>
    <property type="match status" value="1"/>
</dbReference>
<evidence type="ECO:0000256" key="2">
    <source>
        <dbReference type="PROSITE-ProRule" id="PRU00285"/>
    </source>
</evidence>
<dbReference type="PANTHER" id="PTHR47062">
    <property type="match status" value="1"/>
</dbReference>
<evidence type="ECO:0000259" key="4">
    <source>
        <dbReference type="PROSITE" id="PS01031"/>
    </source>
</evidence>
<evidence type="ECO:0000313" key="5">
    <source>
        <dbReference type="EMBL" id="MDI7920641.1"/>
    </source>
</evidence>
<dbReference type="CDD" id="cd06470">
    <property type="entry name" value="ACD_IbpA-B_like"/>
    <property type="match status" value="1"/>
</dbReference>
<dbReference type="InterPro" id="IPR008978">
    <property type="entry name" value="HSP20-like_chaperone"/>
</dbReference>
<evidence type="ECO:0000313" key="6">
    <source>
        <dbReference type="Proteomes" id="UP001161580"/>
    </source>
</evidence>
<dbReference type="EMBL" id="JALDYZ010000001">
    <property type="protein sequence ID" value="MDI7920641.1"/>
    <property type="molecule type" value="Genomic_DNA"/>
</dbReference>
<dbReference type="RefSeq" id="WP_311784828.1">
    <property type="nucleotide sequence ID" value="NZ_JALDYY010000001.1"/>
</dbReference>
<evidence type="ECO:0000256" key="3">
    <source>
        <dbReference type="RuleBase" id="RU003616"/>
    </source>
</evidence>
<evidence type="ECO:0000256" key="1">
    <source>
        <dbReference type="ARBA" id="ARBA00023016"/>
    </source>
</evidence>
<dbReference type="Proteomes" id="UP001161580">
    <property type="component" value="Unassembled WGS sequence"/>
</dbReference>
<gene>
    <name evidence="5" type="ORF">MRS75_00930</name>
</gene>
<dbReference type="Pfam" id="PF00011">
    <property type="entry name" value="HSP20"/>
    <property type="match status" value="1"/>
</dbReference>
<protein>
    <submittedName>
        <fullName evidence="5">Hsp20 family protein</fullName>
    </submittedName>
</protein>
<dbReference type="InterPro" id="IPR002068">
    <property type="entry name" value="A-crystallin/Hsp20_dom"/>
</dbReference>
<name>A0AAE3Q9D1_9HYPH</name>
<dbReference type="PROSITE" id="PS01031">
    <property type="entry name" value="SHSP"/>
    <property type="match status" value="1"/>
</dbReference>
<dbReference type="AlphaFoldDB" id="A0AAE3Q9D1"/>
<dbReference type="Gene3D" id="2.60.40.790">
    <property type="match status" value="1"/>
</dbReference>
<dbReference type="SUPFAM" id="SSF49764">
    <property type="entry name" value="HSP20-like chaperones"/>
    <property type="match status" value="1"/>
</dbReference>
<proteinExistence type="inferred from homology"/>
<keyword evidence="1" id="KW-0346">Stress response</keyword>
<feature type="domain" description="SHSP" evidence="4">
    <location>
        <begin position="29"/>
        <end position="141"/>
    </location>
</feature>
<sequence>MRHFDFSPLYRSTVGFDRLFTMLDNIGQPDQGQTYPPYNIERTGESTYRITMAVAGFDDSELSIEAQANVLTVKGEKADEDGEQTEYLYRGIAKRAFERRFQLADHVEVQAAALKNGLLHIDLLRNIPDTMKPRRIAIAAEPASTPKAIEAHVVTQ</sequence>
<accession>A0AAE3Q9D1</accession>